<keyword evidence="1" id="KW-0732">Signal</keyword>
<feature type="chain" id="PRO_5009943519" evidence="1">
    <location>
        <begin position="19"/>
        <end position="235"/>
    </location>
</feature>
<sequence>MKKNLLTLVILVGSMISAQTYSGGNLSTGATTSTSVAAPAGYTWSELQSPNTTLGAGGQVTATANNRLADDFVVPAGESWAISSVDVFAYQTSSTAFPIDQLNLRIWNGSPAAAGTLVFGSATTNILNVAGSGDSFMYRVAASAVGTTRRIWKLKATVGQSLLPGTYYLDFQAHAINDGNVFFPPVTIVGSPAPSGANAIQAISGTWASLIDAGSTAVQALPFIVNYVATSLGTS</sequence>
<evidence type="ECO:0000313" key="2">
    <source>
        <dbReference type="EMBL" id="SIS87869.1"/>
    </source>
</evidence>
<dbReference type="Proteomes" id="UP000185839">
    <property type="component" value="Unassembled WGS sequence"/>
</dbReference>
<accession>A0A1N7MPR9</accession>
<dbReference type="AlphaFoldDB" id="A0A1N7MPR9"/>
<gene>
    <name evidence="2" type="ORF">SAMN05421789_109119</name>
</gene>
<evidence type="ECO:0000313" key="3">
    <source>
        <dbReference type="Proteomes" id="UP000185839"/>
    </source>
</evidence>
<dbReference type="RefSeq" id="WP_076387437.1">
    <property type="nucleotide sequence ID" value="NZ_FTOI01000009.1"/>
</dbReference>
<proteinExistence type="predicted"/>
<dbReference type="STRING" id="713588.SAMN05421789_109119"/>
<organism evidence="2 3">
    <name type="scientific">Kaistella chaponensis</name>
    <dbReference type="NCBI Taxonomy" id="713588"/>
    <lineage>
        <taxon>Bacteria</taxon>
        <taxon>Pseudomonadati</taxon>
        <taxon>Bacteroidota</taxon>
        <taxon>Flavobacteriia</taxon>
        <taxon>Flavobacteriales</taxon>
        <taxon>Weeksellaceae</taxon>
        <taxon>Chryseobacterium group</taxon>
        <taxon>Kaistella</taxon>
    </lineage>
</organism>
<protein>
    <submittedName>
        <fullName evidence="2">Uncharacterized protein</fullName>
    </submittedName>
</protein>
<evidence type="ECO:0000256" key="1">
    <source>
        <dbReference type="SAM" id="SignalP"/>
    </source>
</evidence>
<name>A0A1N7MPR9_9FLAO</name>
<reference evidence="3" key="1">
    <citation type="submission" date="2017-01" db="EMBL/GenBank/DDBJ databases">
        <authorList>
            <person name="Varghese N."/>
            <person name="Submissions S."/>
        </authorList>
    </citation>
    <scope>NUCLEOTIDE SEQUENCE [LARGE SCALE GENOMIC DNA]</scope>
    <source>
        <strain evidence="3">DSM 23145</strain>
    </source>
</reference>
<dbReference type="EMBL" id="FTOI01000009">
    <property type="protein sequence ID" value="SIS87869.1"/>
    <property type="molecule type" value="Genomic_DNA"/>
</dbReference>
<keyword evidence="3" id="KW-1185">Reference proteome</keyword>
<feature type="signal peptide" evidence="1">
    <location>
        <begin position="1"/>
        <end position="18"/>
    </location>
</feature>
<dbReference type="OrthoDB" id="7063782at2"/>